<protein>
    <recommendedName>
        <fullName evidence="4">Translation initiation factor IF-2</fullName>
    </recommendedName>
</protein>
<dbReference type="Proteomes" id="UP000185596">
    <property type="component" value="Unassembled WGS sequence"/>
</dbReference>
<evidence type="ECO:0000313" key="2">
    <source>
        <dbReference type="EMBL" id="OLF15634.1"/>
    </source>
</evidence>
<feature type="compositionally biased region" description="Basic and acidic residues" evidence="1">
    <location>
        <begin position="86"/>
        <end position="95"/>
    </location>
</feature>
<evidence type="ECO:0008006" key="4">
    <source>
        <dbReference type="Google" id="ProtNLM"/>
    </source>
</evidence>
<feature type="region of interest" description="Disordered" evidence="1">
    <location>
        <begin position="32"/>
        <end position="158"/>
    </location>
</feature>
<dbReference type="STRING" id="1912961.BU204_21215"/>
<sequence length="158" mass="17756">MSMSLDEIDHVATQRRIEMAAAGGLRALRETARAGEAVDKQVREMRERHRREKQTMDDRIARTAQPTPRPNPRPTPRAGTLSLGADEFREARQPHETPQVAKPAPDAPKPRPTLKLGARDDEPRGEPEPKPPAPGRPTPRRRTDTEGEDDLSGRTWLR</sequence>
<proteinExistence type="predicted"/>
<dbReference type="EMBL" id="MSIE01000039">
    <property type="protein sequence ID" value="OLF15634.1"/>
    <property type="molecule type" value="Genomic_DNA"/>
</dbReference>
<organism evidence="2 3">
    <name type="scientific">Actinophytocola xanthii</name>
    <dbReference type="NCBI Taxonomy" id="1912961"/>
    <lineage>
        <taxon>Bacteria</taxon>
        <taxon>Bacillati</taxon>
        <taxon>Actinomycetota</taxon>
        <taxon>Actinomycetes</taxon>
        <taxon>Pseudonocardiales</taxon>
        <taxon>Pseudonocardiaceae</taxon>
    </lineage>
</organism>
<dbReference type="RefSeq" id="WP_075127461.1">
    <property type="nucleotide sequence ID" value="NZ_MSIE01000039.1"/>
</dbReference>
<gene>
    <name evidence="2" type="ORF">BU204_21215</name>
</gene>
<reference evidence="2 3" key="1">
    <citation type="submission" date="2016-12" db="EMBL/GenBank/DDBJ databases">
        <title>The draft genome sequence of Actinophytocola sp. 11-183.</title>
        <authorList>
            <person name="Wang W."/>
            <person name="Yuan L."/>
        </authorList>
    </citation>
    <scope>NUCLEOTIDE SEQUENCE [LARGE SCALE GENOMIC DNA]</scope>
    <source>
        <strain evidence="2 3">11-183</strain>
    </source>
</reference>
<dbReference type="AlphaFoldDB" id="A0A1Q8CMR4"/>
<keyword evidence="3" id="KW-1185">Reference proteome</keyword>
<name>A0A1Q8CMR4_9PSEU</name>
<accession>A0A1Q8CMR4</accession>
<evidence type="ECO:0000256" key="1">
    <source>
        <dbReference type="SAM" id="MobiDB-lite"/>
    </source>
</evidence>
<evidence type="ECO:0000313" key="3">
    <source>
        <dbReference type="Proteomes" id="UP000185596"/>
    </source>
</evidence>
<feature type="compositionally biased region" description="Basic and acidic residues" evidence="1">
    <location>
        <begin position="117"/>
        <end position="129"/>
    </location>
</feature>
<comment type="caution">
    <text evidence="2">The sequence shown here is derived from an EMBL/GenBank/DDBJ whole genome shotgun (WGS) entry which is preliminary data.</text>
</comment>
<feature type="compositionally biased region" description="Basic and acidic residues" evidence="1">
    <location>
        <begin position="32"/>
        <end position="61"/>
    </location>
</feature>